<protein>
    <submittedName>
        <fullName evidence="1">Uncharacterized protein</fullName>
    </submittedName>
</protein>
<proteinExistence type="predicted"/>
<keyword evidence="2" id="KW-1185">Reference proteome</keyword>
<gene>
    <name evidence="1" type="ORF">QF030_006443</name>
</gene>
<accession>A0ABU0NYP4</accession>
<reference evidence="1 2" key="1">
    <citation type="submission" date="2023-07" db="EMBL/GenBank/DDBJ databases">
        <title>Comparative genomics of wheat-associated soil bacteria to identify genetic determinants of phenazine resistance.</title>
        <authorList>
            <person name="Mouncey N."/>
        </authorList>
    </citation>
    <scope>NUCLEOTIDE SEQUENCE [LARGE SCALE GENOMIC DNA]</scope>
    <source>
        <strain evidence="1 2">B2I6</strain>
    </source>
</reference>
<name>A0ABU0NYP4_STRRH</name>
<organism evidence="1 2">
    <name type="scientific">Streptomyces rishiriensis</name>
    <dbReference type="NCBI Taxonomy" id="68264"/>
    <lineage>
        <taxon>Bacteria</taxon>
        <taxon>Bacillati</taxon>
        <taxon>Actinomycetota</taxon>
        <taxon>Actinomycetes</taxon>
        <taxon>Kitasatosporales</taxon>
        <taxon>Streptomycetaceae</taxon>
        <taxon>Streptomyces</taxon>
    </lineage>
</organism>
<dbReference type="Proteomes" id="UP001230654">
    <property type="component" value="Unassembled WGS sequence"/>
</dbReference>
<evidence type="ECO:0000313" key="1">
    <source>
        <dbReference type="EMBL" id="MDQ0584265.1"/>
    </source>
</evidence>
<dbReference type="EMBL" id="JAUSWV010000002">
    <property type="protein sequence ID" value="MDQ0584265.1"/>
    <property type="molecule type" value="Genomic_DNA"/>
</dbReference>
<dbReference type="Gene3D" id="3.40.50.1980">
    <property type="entry name" value="Nitrogenase molybdenum iron protein domain"/>
    <property type="match status" value="1"/>
</dbReference>
<dbReference type="SUPFAM" id="SSF53807">
    <property type="entry name" value="Helical backbone' metal receptor"/>
    <property type="match status" value="1"/>
</dbReference>
<sequence>MTPDHKFGSTTITSEPVRIVTVGLTGQDAVLAPGKVPVGTTEWLGGYKGAAGPWAEDELGGAAAPTVLTGTGLPYLSLTLASPPRPHPIRGLGSGR</sequence>
<comment type="caution">
    <text evidence="1">The sequence shown here is derived from an EMBL/GenBank/DDBJ whole genome shotgun (WGS) entry which is preliminary data.</text>
</comment>
<evidence type="ECO:0000313" key="2">
    <source>
        <dbReference type="Proteomes" id="UP001230654"/>
    </source>
</evidence>